<gene>
    <name evidence="3" type="ORF">GQ607_015608</name>
</gene>
<feature type="compositionally biased region" description="Polar residues" evidence="1">
    <location>
        <begin position="31"/>
        <end position="46"/>
    </location>
</feature>
<keyword evidence="2" id="KW-0812">Transmembrane</keyword>
<organism evidence="3 4">
    <name type="scientific">Colletotrichum asianum</name>
    <dbReference type="NCBI Taxonomy" id="702518"/>
    <lineage>
        <taxon>Eukaryota</taxon>
        <taxon>Fungi</taxon>
        <taxon>Dikarya</taxon>
        <taxon>Ascomycota</taxon>
        <taxon>Pezizomycotina</taxon>
        <taxon>Sordariomycetes</taxon>
        <taxon>Hypocreomycetidae</taxon>
        <taxon>Glomerellales</taxon>
        <taxon>Glomerellaceae</taxon>
        <taxon>Colletotrichum</taxon>
        <taxon>Colletotrichum gloeosporioides species complex</taxon>
    </lineage>
</organism>
<comment type="caution">
    <text evidence="3">The sequence shown here is derived from an EMBL/GenBank/DDBJ whole genome shotgun (WGS) entry which is preliminary data.</text>
</comment>
<evidence type="ECO:0000313" key="3">
    <source>
        <dbReference type="EMBL" id="KAF0317183.1"/>
    </source>
</evidence>
<sequence>MQEDQVNQSEFSGFGRLDNQAGYRRRDRRQSTSTEGYLTNTSSDTCQELRGPTVGLADMLAEINQERLEFGKEPLDDQQEMLAIKVFQRAQRLPKSSSTVIHENADASQPVDTAIKDFLDQQKHREKVHELREKRHEEREKRHEEREKRHEEREKRREERAEWLEFEHDDEYDLVKLRLNDLEKRVDHLDRVIWLFAVMTGLIVLIDMAFIIAIKDVRRHE</sequence>
<evidence type="ECO:0000256" key="2">
    <source>
        <dbReference type="SAM" id="Phobius"/>
    </source>
</evidence>
<feature type="transmembrane region" description="Helical" evidence="2">
    <location>
        <begin position="192"/>
        <end position="214"/>
    </location>
</feature>
<dbReference type="AlphaFoldDB" id="A0A8H3ZFG5"/>
<name>A0A8H3ZFG5_9PEZI</name>
<dbReference type="OrthoDB" id="4843215at2759"/>
<dbReference type="EMBL" id="WOWK01000136">
    <property type="protein sequence ID" value="KAF0317183.1"/>
    <property type="molecule type" value="Genomic_DNA"/>
</dbReference>
<keyword evidence="4" id="KW-1185">Reference proteome</keyword>
<feature type="compositionally biased region" description="Polar residues" evidence="1">
    <location>
        <begin position="1"/>
        <end position="11"/>
    </location>
</feature>
<accession>A0A8H3ZFG5</accession>
<evidence type="ECO:0000313" key="4">
    <source>
        <dbReference type="Proteomes" id="UP000434172"/>
    </source>
</evidence>
<feature type="region of interest" description="Disordered" evidence="1">
    <location>
        <begin position="1"/>
        <end position="50"/>
    </location>
</feature>
<keyword evidence="2" id="KW-1133">Transmembrane helix</keyword>
<feature type="region of interest" description="Disordered" evidence="1">
    <location>
        <begin position="126"/>
        <end position="154"/>
    </location>
</feature>
<dbReference type="Proteomes" id="UP000434172">
    <property type="component" value="Unassembled WGS sequence"/>
</dbReference>
<evidence type="ECO:0000256" key="1">
    <source>
        <dbReference type="SAM" id="MobiDB-lite"/>
    </source>
</evidence>
<reference evidence="3 4" key="1">
    <citation type="submission" date="2019-12" db="EMBL/GenBank/DDBJ databases">
        <title>A genome sequence resource for the geographically widespread anthracnose pathogen Colletotrichum asianum.</title>
        <authorList>
            <person name="Meng Y."/>
        </authorList>
    </citation>
    <scope>NUCLEOTIDE SEQUENCE [LARGE SCALE GENOMIC DNA]</scope>
    <source>
        <strain evidence="3 4">ICMP 18580</strain>
    </source>
</reference>
<proteinExistence type="predicted"/>
<protein>
    <submittedName>
        <fullName evidence="3">Uncharacterized protein</fullName>
    </submittedName>
</protein>
<keyword evidence="2" id="KW-0472">Membrane</keyword>